<gene>
    <name evidence="17" type="ORF">QI30_12685</name>
</gene>
<evidence type="ECO:0000256" key="8">
    <source>
        <dbReference type="ARBA" id="ARBA00022741"/>
    </source>
</evidence>
<evidence type="ECO:0000256" key="5">
    <source>
        <dbReference type="ARBA" id="ARBA00022553"/>
    </source>
</evidence>
<dbReference type="PROSITE" id="PS50109">
    <property type="entry name" value="HIS_KIN"/>
    <property type="match status" value="1"/>
</dbReference>
<keyword evidence="6" id="KW-0808">Transferase</keyword>
<dbReference type="CDD" id="cd06225">
    <property type="entry name" value="HAMP"/>
    <property type="match status" value="1"/>
</dbReference>
<dbReference type="SUPFAM" id="SSF158472">
    <property type="entry name" value="HAMP domain-like"/>
    <property type="match status" value="1"/>
</dbReference>
<protein>
    <recommendedName>
        <fullName evidence="3">histidine kinase</fullName>
        <ecNumber evidence="3">2.7.13.3</ecNumber>
    </recommendedName>
</protein>
<dbReference type="SUPFAM" id="SSF47384">
    <property type="entry name" value="Homodimeric domain of signal transducing histidine kinase"/>
    <property type="match status" value="1"/>
</dbReference>
<keyword evidence="18" id="KW-1185">Reference proteome</keyword>
<dbReference type="PANTHER" id="PTHR45436">
    <property type="entry name" value="SENSOR HISTIDINE KINASE YKOH"/>
    <property type="match status" value="1"/>
</dbReference>
<dbReference type="InterPro" id="IPR036097">
    <property type="entry name" value="HisK_dim/P_sf"/>
</dbReference>
<dbReference type="CDD" id="cd00082">
    <property type="entry name" value="HisKA"/>
    <property type="match status" value="1"/>
</dbReference>
<dbReference type="Pfam" id="PF02518">
    <property type="entry name" value="HATPase_c"/>
    <property type="match status" value="1"/>
</dbReference>
<dbReference type="RefSeq" id="WP_126991005.1">
    <property type="nucleotide sequence ID" value="NZ_JTFC01000031.1"/>
</dbReference>
<feature type="transmembrane region" description="Helical" evidence="14">
    <location>
        <begin position="12"/>
        <end position="30"/>
    </location>
</feature>
<feature type="transmembrane region" description="Helical" evidence="14">
    <location>
        <begin position="148"/>
        <end position="172"/>
    </location>
</feature>
<dbReference type="OrthoDB" id="9786919at2"/>
<dbReference type="SUPFAM" id="SSF55874">
    <property type="entry name" value="ATPase domain of HSP90 chaperone/DNA topoisomerase II/histidine kinase"/>
    <property type="match status" value="1"/>
</dbReference>
<dbReference type="InterPro" id="IPR003594">
    <property type="entry name" value="HATPase_dom"/>
</dbReference>
<keyword evidence="13 14" id="KW-0472">Membrane</keyword>
<keyword evidence="12" id="KW-0902">Two-component regulatory system</keyword>
<evidence type="ECO:0000256" key="1">
    <source>
        <dbReference type="ARBA" id="ARBA00000085"/>
    </source>
</evidence>
<evidence type="ECO:0000256" key="6">
    <source>
        <dbReference type="ARBA" id="ARBA00022679"/>
    </source>
</evidence>
<dbReference type="InterPro" id="IPR003661">
    <property type="entry name" value="HisK_dim/P_dom"/>
</dbReference>
<accession>A0A433RUC1</accession>
<feature type="domain" description="HAMP" evidence="16">
    <location>
        <begin position="174"/>
        <end position="228"/>
    </location>
</feature>
<keyword evidence="5" id="KW-0597">Phosphoprotein</keyword>
<dbReference type="GO" id="GO:0005886">
    <property type="term" value="C:plasma membrane"/>
    <property type="evidence" value="ECO:0007669"/>
    <property type="project" value="UniProtKB-SubCell"/>
</dbReference>
<keyword evidence="9" id="KW-0418">Kinase</keyword>
<dbReference type="Gene3D" id="3.30.565.10">
    <property type="entry name" value="Histidine kinase-like ATPase, C-terminal domain"/>
    <property type="match status" value="1"/>
</dbReference>
<dbReference type="InterPro" id="IPR003660">
    <property type="entry name" value="HAMP_dom"/>
</dbReference>
<name>A0A433RUC1_9BACL</name>
<evidence type="ECO:0000259" key="15">
    <source>
        <dbReference type="PROSITE" id="PS50109"/>
    </source>
</evidence>
<dbReference type="GO" id="GO:0000155">
    <property type="term" value="F:phosphorelay sensor kinase activity"/>
    <property type="evidence" value="ECO:0007669"/>
    <property type="project" value="InterPro"/>
</dbReference>
<comment type="caution">
    <text evidence="17">The sequence shown here is derived from an EMBL/GenBank/DDBJ whole genome shotgun (WGS) entry which is preliminary data.</text>
</comment>
<evidence type="ECO:0000256" key="10">
    <source>
        <dbReference type="ARBA" id="ARBA00022840"/>
    </source>
</evidence>
<evidence type="ECO:0000256" key="12">
    <source>
        <dbReference type="ARBA" id="ARBA00023012"/>
    </source>
</evidence>
<dbReference type="InterPro" id="IPR050428">
    <property type="entry name" value="TCS_sensor_his_kinase"/>
</dbReference>
<dbReference type="Gene3D" id="6.10.340.10">
    <property type="match status" value="1"/>
</dbReference>
<dbReference type="Pfam" id="PF00512">
    <property type="entry name" value="HisKA"/>
    <property type="match status" value="1"/>
</dbReference>
<evidence type="ECO:0000256" key="4">
    <source>
        <dbReference type="ARBA" id="ARBA00022475"/>
    </source>
</evidence>
<evidence type="ECO:0000256" key="11">
    <source>
        <dbReference type="ARBA" id="ARBA00022989"/>
    </source>
</evidence>
<feature type="domain" description="Histidine kinase" evidence="15">
    <location>
        <begin position="236"/>
        <end position="444"/>
    </location>
</feature>
<dbReference type="Pfam" id="PF00672">
    <property type="entry name" value="HAMP"/>
    <property type="match status" value="1"/>
</dbReference>
<organism evidence="17 18">
    <name type="scientific">Candidatus Kurthia intestinigallinarum</name>
    <dbReference type="NCBI Taxonomy" id="1562256"/>
    <lineage>
        <taxon>Bacteria</taxon>
        <taxon>Bacillati</taxon>
        <taxon>Bacillota</taxon>
        <taxon>Bacilli</taxon>
        <taxon>Bacillales</taxon>
        <taxon>Caryophanaceae</taxon>
        <taxon>Kurthia</taxon>
    </lineage>
</organism>
<dbReference type="InterPro" id="IPR036890">
    <property type="entry name" value="HATPase_C_sf"/>
</dbReference>
<dbReference type="PROSITE" id="PS50885">
    <property type="entry name" value="HAMP"/>
    <property type="match status" value="1"/>
</dbReference>
<evidence type="ECO:0000256" key="13">
    <source>
        <dbReference type="ARBA" id="ARBA00023136"/>
    </source>
</evidence>
<comment type="catalytic activity">
    <reaction evidence="1">
        <text>ATP + protein L-histidine = ADP + protein N-phospho-L-histidine.</text>
        <dbReference type="EC" id="2.7.13.3"/>
    </reaction>
</comment>
<dbReference type="EC" id="2.7.13.3" evidence="3"/>
<dbReference type="PANTHER" id="PTHR45436:SF5">
    <property type="entry name" value="SENSOR HISTIDINE KINASE TRCS"/>
    <property type="match status" value="1"/>
</dbReference>
<dbReference type="Proteomes" id="UP000288623">
    <property type="component" value="Unassembled WGS sequence"/>
</dbReference>
<proteinExistence type="predicted"/>
<evidence type="ECO:0000256" key="14">
    <source>
        <dbReference type="SAM" id="Phobius"/>
    </source>
</evidence>
<evidence type="ECO:0000256" key="7">
    <source>
        <dbReference type="ARBA" id="ARBA00022692"/>
    </source>
</evidence>
<dbReference type="SMART" id="SM00388">
    <property type="entry name" value="HisKA"/>
    <property type="match status" value="1"/>
</dbReference>
<evidence type="ECO:0000259" key="16">
    <source>
        <dbReference type="PROSITE" id="PS50885"/>
    </source>
</evidence>
<evidence type="ECO:0000256" key="9">
    <source>
        <dbReference type="ARBA" id="ARBA00022777"/>
    </source>
</evidence>
<evidence type="ECO:0000256" key="3">
    <source>
        <dbReference type="ARBA" id="ARBA00012438"/>
    </source>
</evidence>
<evidence type="ECO:0000313" key="17">
    <source>
        <dbReference type="EMBL" id="RUS55757.1"/>
    </source>
</evidence>
<keyword evidence="7 14" id="KW-0812">Transmembrane</keyword>
<dbReference type="InterPro" id="IPR004358">
    <property type="entry name" value="Sig_transdc_His_kin-like_C"/>
</dbReference>
<dbReference type="SMART" id="SM00387">
    <property type="entry name" value="HATPase_c"/>
    <property type="match status" value="1"/>
</dbReference>
<dbReference type="FunFam" id="1.10.287.130:FF:000001">
    <property type="entry name" value="Two-component sensor histidine kinase"/>
    <property type="match status" value="1"/>
</dbReference>
<dbReference type="Gene3D" id="1.10.287.130">
    <property type="match status" value="1"/>
</dbReference>
<sequence>MKLRTKIHTYTTALMLLMLICTDLAVYYVYEKMTYDSEASHVIKRGEDLITLLQGTDNRDEATEMLRAYVPSDGVVSIVQPGKKSLTVQTTSDLEDFKPTFEKGATYAIHLADDTPFMSTSTPFIWENGEIAELQMSQSLEETERNLYMLRLVLTIVTVLAMLPILLSNMALARVITQPIERLIQTMRRNKQAGEFETLPIASKGRDELYEMGHTFNGMIAQIEENYRKQEQFLSNASHELRTPLTIIESYASLLKRRGTANEEITQEAIEAIAGESKRMKAMMEQMLALAKNNEQSIVFEDVDIKKMLEEMADQLTQVYGSRYSVSADEASCITDETKLKQLVFIFLDNARRYSEGMIELTATREPTHVHIQVRDYGEGIPEDKLKQVFERFYRVSEDRNRKSGGTGLGLAIAKELAARLHVKLEIESTVGQGTTLHCYVPYE</sequence>
<dbReference type="AlphaFoldDB" id="A0A433RUC1"/>
<reference evidence="17 18" key="1">
    <citation type="submission" date="2014-11" db="EMBL/GenBank/DDBJ databases">
        <title>Genome sequence and analysis of novel Kurthia sp.</title>
        <authorList>
            <person name="Lawson J.N."/>
            <person name="Gonzalez J.E."/>
            <person name="Rinauldi L."/>
            <person name="Xuan Z."/>
            <person name="Firman A."/>
            <person name="Shaddox L."/>
            <person name="Trudeau A."/>
            <person name="Shah S."/>
            <person name="Reiman D."/>
        </authorList>
    </citation>
    <scope>NUCLEOTIDE SEQUENCE [LARGE SCALE GENOMIC DNA]</scope>
    <source>
        <strain evidence="17 18">3B1D</strain>
    </source>
</reference>
<keyword evidence="4" id="KW-1003">Cell membrane</keyword>
<keyword evidence="8" id="KW-0547">Nucleotide-binding</keyword>
<dbReference type="InterPro" id="IPR005467">
    <property type="entry name" value="His_kinase_dom"/>
</dbReference>
<evidence type="ECO:0000256" key="2">
    <source>
        <dbReference type="ARBA" id="ARBA00004651"/>
    </source>
</evidence>
<dbReference type="PRINTS" id="PR00344">
    <property type="entry name" value="BCTRLSENSOR"/>
</dbReference>
<evidence type="ECO:0000313" key="18">
    <source>
        <dbReference type="Proteomes" id="UP000288623"/>
    </source>
</evidence>
<keyword evidence="11 14" id="KW-1133">Transmembrane helix</keyword>
<comment type="subcellular location">
    <subcellularLocation>
        <location evidence="2">Cell membrane</location>
        <topology evidence="2">Multi-pass membrane protein</topology>
    </subcellularLocation>
</comment>
<keyword evidence="10" id="KW-0067">ATP-binding</keyword>
<dbReference type="CDD" id="cd00075">
    <property type="entry name" value="HATPase"/>
    <property type="match status" value="1"/>
</dbReference>
<dbReference type="SMART" id="SM00304">
    <property type="entry name" value="HAMP"/>
    <property type="match status" value="1"/>
</dbReference>
<dbReference type="EMBL" id="JTFC01000031">
    <property type="protein sequence ID" value="RUS55757.1"/>
    <property type="molecule type" value="Genomic_DNA"/>
</dbReference>
<dbReference type="GO" id="GO:0005524">
    <property type="term" value="F:ATP binding"/>
    <property type="evidence" value="ECO:0007669"/>
    <property type="project" value="UniProtKB-KW"/>
</dbReference>